<dbReference type="InterPro" id="IPR036390">
    <property type="entry name" value="WH_DNA-bd_sf"/>
</dbReference>
<keyword evidence="7" id="KW-1185">Reference proteome</keyword>
<dbReference type="GO" id="GO:0003677">
    <property type="term" value="F:DNA binding"/>
    <property type="evidence" value="ECO:0007669"/>
    <property type="project" value="UniProtKB-KW"/>
</dbReference>
<dbReference type="Gene3D" id="1.10.10.10">
    <property type="entry name" value="Winged helix-like DNA-binding domain superfamily/Winged helix DNA-binding domain"/>
    <property type="match status" value="1"/>
</dbReference>
<dbReference type="InterPro" id="IPR001034">
    <property type="entry name" value="DeoR_HTH"/>
</dbReference>
<dbReference type="SMART" id="SM00420">
    <property type="entry name" value="HTH_DEOR"/>
    <property type="match status" value="1"/>
</dbReference>
<evidence type="ECO:0000256" key="2">
    <source>
        <dbReference type="ARBA" id="ARBA00023015"/>
    </source>
</evidence>
<accession>A0ABW2IP58</accession>
<comment type="caution">
    <text evidence="6">The sequence shown here is derived from an EMBL/GenBank/DDBJ whole genome shotgun (WGS) entry which is preliminary data.</text>
</comment>
<dbReference type="PANTHER" id="PTHR30363">
    <property type="entry name" value="HTH-TYPE TRANSCRIPTIONAL REGULATOR SRLR-RELATED"/>
    <property type="match status" value="1"/>
</dbReference>
<sequence>MDKLSDRQNSILQLVEAQGFVATERLVEALGVTPQTIRRDINQLCDLNLLQRFHGGAGRSATSENQPYSARREAASVGKERIARMVAKAIPDGASLFLNIGTTTEAVAEALLTKKSLTIVTNNLNVASTLARNESFEISIAGGLLRTKDSGIVGHSATEFMNRFRLDYGIIGVSGIETDGSLLDFDERETQTARAIIKNSSQTFLVADHTKFGRRAMIRFADLSEIDTVFTDEQPSSEFISLCKHANVELQVGK</sequence>
<dbReference type="Pfam" id="PF00455">
    <property type="entry name" value="DeoRC"/>
    <property type="match status" value="1"/>
</dbReference>
<gene>
    <name evidence="6" type="ORF">ACFQS8_14040</name>
</gene>
<dbReference type="SUPFAM" id="SSF100950">
    <property type="entry name" value="NagB/RpiA/CoA transferase-like"/>
    <property type="match status" value="1"/>
</dbReference>
<dbReference type="Gene3D" id="3.40.50.1360">
    <property type="match status" value="1"/>
</dbReference>
<dbReference type="InterPro" id="IPR037171">
    <property type="entry name" value="NagB/RpiA_transferase-like"/>
</dbReference>
<dbReference type="SMART" id="SM01134">
    <property type="entry name" value="DeoRC"/>
    <property type="match status" value="1"/>
</dbReference>
<dbReference type="InterPro" id="IPR036388">
    <property type="entry name" value="WH-like_DNA-bd_sf"/>
</dbReference>
<dbReference type="InterPro" id="IPR050313">
    <property type="entry name" value="Carb_Metab_HTH_regulators"/>
</dbReference>
<keyword evidence="3 6" id="KW-0238">DNA-binding</keyword>
<protein>
    <submittedName>
        <fullName evidence="6">DeoR/GlpR family DNA-binding transcription regulator</fullName>
    </submittedName>
</protein>
<name>A0ABW2IP58_9PROT</name>
<dbReference type="PRINTS" id="PR00037">
    <property type="entry name" value="HTHLACR"/>
</dbReference>
<keyword evidence="4" id="KW-0804">Transcription</keyword>
<dbReference type="Proteomes" id="UP001596492">
    <property type="component" value="Unassembled WGS sequence"/>
</dbReference>
<evidence type="ECO:0000313" key="7">
    <source>
        <dbReference type="Proteomes" id="UP001596492"/>
    </source>
</evidence>
<keyword evidence="2" id="KW-0805">Transcription regulation</keyword>
<evidence type="ECO:0000313" key="6">
    <source>
        <dbReference type="EMBL" id="MFC7292749.1"/>
    </source>
</evidence>
<evidence type="ECO:0000256" key="4">
    <source>
        <dbReference type="ARBA" id="ARBA00023163"/>
    </source>
</evidence>
<dbReference type="PANTHER" id="PTHR30363:SF4">
    <property type="entry name" value="GLYCEROL-3-PHOSPHATE REGULON REPRESSOR"/>
    <property type="match status" value="1"/>
</dbReference>
<dbReference type="RefSeq" id="WP_382168437.1">
    <property type="nucleotide sequence ID" value="NZ_JBHTBR010000005.1"/>
</dbReference>
<feature type="domain" description="HTH deoR-type" evidence="5">
    <location>
        <begin position="4"/>
        <end position="59"/>
    </location>
</feature>
<evidence type="ECO:0000259" key="5">
    <source>
        <dbReference type="PROSITE" id="PS51000"/>
    </source>
</evidence>
<dbReference type="EMBL" id="JBHTBR010000005">
    <property type="protein sequence ID" value="MFC7292749.1"/>
    <property type="molecule type" value="Genomic_DNA"/>
</dbReference>
<dbReference type="InterPro" id="IPR018356">
    <property type="entry name" value="Tscrpt_reg_HTH_DeoR_CS"/>
</dbReference>
<evidence type="ECO:0000256" key="1">
    <source>
        <dbReference type="ARBA" id="ARBA00022491"/>
    </source>
</evidence>
<dbReference type="InterPro" id="IPR014036">
    <property type="entry name" value="DeoR-like_C"/>
</dbReference>
<reference evidence="7" key="1">
    <citation type="journal article" date="2019" name="Int. J. Syst. Evol. Microbiol.">
        <title>The Global Catalogue of Microorganisms (GCM) 10K type strain sequencing project: providing services to taxonomists for standard genome sequencing and annotation.</title>
        <authorList>
            <consortium name="The Broad Institute Genomics Platform"/>
            <consortium name="The Broad Institute Genome Sequencing Center for Infectious Disease"/>
            <person name="Wu L."/>
            <person name="Ma J."/>
        </authorList>
    </citation>
    <scope>NUCLEOTIDE SEQUENCE [LARGE SCALE GENOMIC DNA]</scope>
    <source>
        <strain evidence="7">CCUG 51308</strain>
    </source>
</reference>
<keyword evidence="1" id="KW-0678">Repressor</keyword>
<organism evidence="6 7">
    <name type="scientific">Hirschia litorea</name>
    <dbReference type="NCBI Taxonomy" id="1199156"/>
    <lineage>
        <taxon>Bacteria</taxon>
        <taxon>Pseudomonadati</taxon>
        <taxon>Pseudomonadota</taxon>
        <taxon>Alphaproteobacteria</taxon>
        <taxon>Hyphomonadales</taxon>
        <taxon>Hyphomonadaceae</taxon>
        <taxon>Hirschia</taxon>
    </lineage>
</organism>
<dbReference type="Pfam" id="PF08220">
    <property type="entry name" value="HTH_DeoR"/>
    <property type="match status" value="1"/>
</dbReference>
<evidence type="ECO:0000256" key="3">
    <source>
        <dbReference type="ARBA" id="ARBA00023125"/>
    </source>
</evidence>
<dbReference type="PROSITE" id="PS00894">
    <property type="entry name" value="HTH_DEOR_1"/>
    <property type="match status" value="1"/>
</dbReference>
<proteinExistence type="predicted"/>
<dbReference type="SUPFAM" id="SSF46785">
    <property type="entry name" value="Winged helix' DNA-binding domain"/>
    <property type="match status" value="1"/>
</dbReference>
<dbReference type="PROSITE" id="PS51000">
    <property type="entry name" value="HTH_DEOR_2"/>
    <property type="match status" value="1"/>
</dbReference>